<dbReference type="InterPro" id="IPR016181">
    <property type="entry name" value="Acyl_CoA_acyltransferase"/>
</dbReference>
<dbReference type="GO" id="GO:0005737">
    <property type="term" value="C:cytoplasm"/>
    <property type="evidence" value="ECO:0007669"/>
    <property type="project" value="TreeGrafter"/>
</dbReference>
<evidence type="ECO:0000313" key="5">
    <source>
        <dbReference type="EMBL" id="CUQ91496.1"/>
    </source>
</evidence>
<accession>A0A175A5A3</accession>
<dbReference type="PANTHER" id="PTHR43792">
    <property type="entry name" value="GNAT FAMILY, PUTATIVE (AFU_ORTHOLOGUE AFUA_3G00765)-RELATED-RELATED"/>
    <property type="match status" value="1"/>
</dbReference>
<keyword evidence="2" id="KW-0012">Acyltransferase</keyword>
<feature type="domain" description="N-acetyltransferase" evidence="4">
    <location>
        <begin position="17"/>
        <end position="184"/>
    </location>
</feature>
<evidence type="ECO:0000256" key="1">
    <source>
        <dbReference type="ARBA" id="ARBA00022679"/>
    </source>
</evidence>
<dbReference type="SUPFAM" id="SSF55729">
    <property type="entry name" value="Acyl-CoA N-acyltransferases (Nat)"/>
    <property type="match status" value="1"/>
</dbReference>
<dbReference type="AlphaFoldDB" id="A0A175A5A3"/>
<sequence length="201" mass="23283">MNADFRINGKVIETERLILRPFRQTDLEDFYEYASVEGVGEMAGWKHHESIAESQSIMNSFISNDKVFAICLKENNKVIGTVGIEKYGLEDALTEFKDYYGRELGYVLSKDYWGNGLVPEAVNAVIDYLFNELDYDFLLCGYYNFNEHSKRVQEKCGFKPYRSLAMTTQMGTKEQGTLMLLMNPKKNIKLVFSHRETLIFE</sequence>
<keyword evidence="1" id="KW-0808">Transferase</keyword>
<dbReference type="Proteomes" id="UP000095662">
    <property type="component" value="Unassembled WGS sequence"/>
</dbReference>
<dbReference type="OrthoDB" id="9785602at2"/>
<proteinExistence type="inferred from homology"/>
<dbReference type="Gene3D" id="3.40.630.30">
    <property type="match status" value="1"/>
</dbReference>
<organism evidence="5 6">
    <name type="scientific">[Eubacterium] siraeum</name>
    <dbReference type="NCBI Taxonomy" id="39492"/>
    <lineage>
        <taxon>Bacteria</taxon>
        <taxon>Bacillati</taxon>
        <taxon>Bacillota</taxon>
        <taxon>Clostridia</taxon>
        <taxon>Eubacteriales</taxon>
        <taxon>Oscillospiraceae</taxon>
        <taxon>Oscillospiraceae incertae sedis</taxon>
    </lineage>
</organism>
<dbReference type="InterPro" id="IPR000182">
    <property type="entry name" value="GNAT_dom"/>
</dbReference>
<name>A0A175A5A3_9FIRM</name>
<evidence type="ECO:0000259" key="4">
    <source>
        <dbReference type="PROSITE" id="PS51186"/>
    </source>
</evidence>
<evidence type="ECO:0000313" key="6">
    <source>
        <dbReference type="Proteomes" id="UP000095662"/>
    </source>
</evidence>
<dbReference type="PANTHER" id="PTHR43792:SF8">
    <property type="entry name" value="[RIBOSOMAL PROTEIN US5]-ALANINE N-ACETYLTRANSFERASE"/>
    <property type="match status" value="1"/>
</dbReference>
<reference evidence="5 6" key="1">
    <citation type="submission" date="2015-09" db="EMBL/GenBank/DDBJ databases">
        <authorList>
            <consortium name="Pathogen Informatics"/>
        </authorList>
    </citation>
    <scope>NUCLEOTIDE SEQUENCE [LARGE SCALE GENOMIC DNA]</scope>
    <source>
        <strain evidence="5 6">2789STDY5834928</strain>
    </source>
</reference>
<dbReference type="GO" id="GO:0008999">
    <property type="term" value="F:protein-N-terminal-alanine acetyltransferase activity"/>
    <property type="evidence" value="ECO:0007669"/>
    <property type="project" value="TreeGrafter"/>
</dbReference>
<dbReference type="Pfam" id="PF13302">
    <property type="entry name" value="Acetyltransf_3"/>
    <property type="match status" value="1"/>
</dbReference>
<dbReference type="EMBL" id="CZBY01000024">
    <property type="protein sequence ID" value="CUQ91496.1"/>
    <property type="molecule type" value="Genomic_DNA"/>
</dbReference>
<dbReference type="InterPro" id="IPR051531">
    <property type="entry name" value="N-acetyltransferase"/>
</dbReference>
<gene>
    <name evidence="5" type="ORF">ERS852540_02351</name>
</gene>
<dbReference type="STRING" id="39492.ERS852540_02351"/>
<comment type="similarity">
    <text evidence="3">Belongs to the acetyltransferase family. RimJ subfamily.</text>
</comment>
<evidence type="ECO:0000256" key="2">
    <source>
        <dbReference type="ARBA" id="ARBA00023315"/>
    </source>
</evidence>
<dbReference type="PROSITE" id="PS51186">
    <property type="entry name" value="GNAT"/>
    <property type="match status" value="1"/>
</dbReference>
<protein>
    <recommendedName>
        <fullName evidence="4">N-acetyltransferase domain-containing protein</fullName>
    </recommendedName>
</protein>
<evidence type="ECO:0000256" key="3">
    <source>
        <dbReference type="ARBA" id="ARBA00038502"/>
    </source>
</evidence>